<feature type="chain" id="PRO_5046714245" evidence="2">
    <location>
        <begin position="38"/>
        <end position="386"/>
    </location>
</feature>
<reference evidence="4" key="1">
    <citation type="journal article" date="2019" name="Int. J. Syst. Evol. Microbiol.">
        <title>The Global Catalogue of Microorganisms (GCM) 10K type strain sequencing project: providing services to taxonomists for standard genome sequencing and annotation.</title>
        <authorList>
            <consortium name="The Broad Institute Genomics Platform"/>
            <consortium name="The Broad Institute Genome Sequencing Center for Infectious Disease"/>
            <person name="Wu L."/>
            <person name="Ma J."/>
        </authorList>
    </citation>
    <scope>NUCLEOTIDE SEQUENCE [LARGE SCALE GENOMIC DNA]</scope>
    <source>
        <strain evidence="4">CCUG 36956</strain>
    </source>
</reference>
<dbReference type="InterPro" id="IPR050583">
    <property type="entry name" value="Mycobacterial_A85_antigen"/>
</dbReference>
<evidence type="ECO:0000313" key="4">
    <source>
        <dbReference type="Proteomes" id="UP001596223"/>
    </source>
</evidence>
<sequence>MRGVIVGGAPRRRGLARRVLAGAVVAVLPFGASVAPAAADADPSAIDFRVDSAMGEINTRIIRAADGNTDRVVYLLDGERAENDLNGWEKHTTIPAQMAKFNINVVMPVGGQSSFYADWDQPSNFFGTNPDGSLLPSADSGSAIGGWEDTQGKTNTYQWETFITKTLPDALKSRLGFSATRNGVVGLSSGGSAALLMAAYYPEQFTYAGSLSGYLHMSMPGMREALAGAMIASGGYNIEAMAPAGSEKWRRMDPYGFAEKLIANNTRLYISSGSATPADQDLSSIDAITQGMPLEAIALANTRSFEKRVTALGYENVSYDFPEIGIHNWGTWEQVAIRLMPDMARNIGKPLPAGATPPAGGAPPAGAPPAGGPPAGGPPAGGEPPK</sequence>
<feature type="region of interest" description="Disordered" evidence="1">
    <location>
        <begin position="348"/>
        <end position="386"/>
    </location>
</feature>
<dbReference type="InterPro" id="IPR029058">
    <property type="entry name" value="AB_hydrolase_fold"/>
</dbReference>
<dbReference type="SUPFAM" id="SSF53474">
    <property type="entry name" value="alpha/beta-Hydrolases"/>
    <property type="match status" value="1"/>
</dbReference>
<name>A0ABW1JNV4_9NOCA</name>
<keyword evidence="4" id="KW-1185">Reference proteome</keyword>
<dbReference type="Gene3D" id="3.40.50.1820">
    <property type="entry name" value="alpha/beta hydrolase"/>
    <property type="match status" value="1"/>
</dbReference>
<protein>
    <submittedName>
        <fullName evidence="3">Alpha/beta hydrolase</fullName>
    </submittedName>
</protein>
<dbReference type="GO" id="GO:0016787">
    <property type="term" value="F:hydrolase activity"/>
    <property type="evidence" value="ECO:0007669"/>
    <property type="project" value="UniProtKB-KW"/>
</dbReference>
<dbReference type="RefSeq" id="WP_378602111.1">
    <property type="nucleotide sequence ID" value="NZ_JBHSQN010000003.1"/>
</dbReference>
<dbReference type="EMBL" id="JBHSQN010000003">
    <property type="protein sequence ID" value="MFC6011102.1"/>
    <property type="molecule type" value="Genomic_DNA"/>
</dbReference>
<gene>
    <name evidence="3" type="ORF">ACFP3H_08570</name>
</gene>
<feature type="compositionally biased region" description="Low complexity" evidence="1">
    <location>
        <begin position="352"/>
        <end position="364"/>
    </location>
</feature>
<dbReference type="Pfam" id="PF00756">
    <property type="entry name" value="Esterase"/>
    <property type="match status" value="2"/>
</dbReference>
<organism evidence="3 4">
    <name type="scientific">Nocardia lasii</name>
    <dbReference type="NCBI Taxonomy" id="1616107"/>
    <lineage>
        <taxon>Bacteria</taxon>
        <taxon>Bacillati</taxon>
        <taxon>Actinomycetota</taxon>
        <taxon>Actinomycetes</taxon>
        <taxon>Mycobacteriales</taxon>
        <taxon>Nocardiaceae</taxon>
        <taxon>Nocardia</taxon>
    </lineage>
</organism>
<keyword evidence="3" id="KW-0378">Hydrolase</keyword>
<feature type="compositionally biased region" description="Pro residues" evidence="1">
    <location>
        <begin position="365"/>
        <end position="386"/>
    </location>
</feature>
<dbReference type="InterPro" id="IPR000801">
    <property type="entry name" value="Esterase-like"/>
</dbReference>
<evidence type="ECO:0000256" key="1">
    <source>
        <dbReference type="SAM" id="MobiDB-lite"/>
    </source>
</evidence>
<keyword evidence="2" id="KW-0732">Signal</keyword>
<accession>A0ABW1JNV4</accession>
<proteinExistence type="predicted"/>
<feature type="signal peptide" evidence="2">
    <location>
        <begin position="1"/>
        <end position="37"/>
    </location>
</feature>
<evidence type="ECO:0000313" key="3">
    <source>
        <dbReference type="EMBL" id="MFC6011102.1"/>
    </source>
</evidence>
<dbReference type="Proteomes" id="UP001596223">
    <property type="component" value="Unassembled WGS sequence"/>
</dbReference>
<dbReference type="PANTHER" id="PTHR48098">
    <property type="entry name" value="ENTEROCHELIN ESTERASE-RELATED"/>
    <property type="match status" value="1"/>
</dbReference>
<comment type="caution">
    <text evidence="3">The sequence shown here is derived from an EMBL/GenBank/DDBJ whole genome shotgun (WGS) entry which is preliminary data.</text>
</comment>
<evidence type="ECO:0000256" key="2">
    <source>
        <dbReference type="SAM" id="SignalP"/>
    </source>
</evidence>
<dbReference type="PANTHER" id="PTHR48098:SF1">
    <property type="entry name" value="DIACYLGLYCEROL ACYLTRANSFERASE_MYCOLYLTRANSFERASE AG85A"/>
    <property type="match status" value="1"/>
</dbReference>